<proteinExistence type="predicted"/>
<sequence>MQVQNCPDIVPTTTPQNNQMVRSVVSVNGDEYDEPIAVDNISMDPVPSRILPVLDEQVWGQWQGTCQQFASHQPCNNGNMIGFESRECIAKDPAQCEGPFFRYCTLNC</sequence>
<dbReference type="WBParaSite" id="Csp11.Scaffold548.g3547.t1">
    <property type="protein sequence ID" value="Csp11.Scaffold548.g3547.t1"/>
    <property type="gene ID" value="Csp11.Scaffold548.g3547"/>
</dbReference>
<dbReference type="STRING" id="1561998.A0A1I7T8T4"/>
<organism evidence="1 2">
    <name type="scientific">Caenorhabditis tropicalis</name>
    <dbReference type="NCBI Taxonomy" id="1561998"/>
    <lineage>
        <taxon>Eukaryota</taxon>
        <taxon>Metazoa</taxon>
        <taxon>Ecdysozoa</taxon>
        <taxon>Nematoda</taxon>
        <taxon>Chromadorea</taxon>
        <taxon>Rhabditida</taxon>
        <taxon>Rhabditina</taxon>
        <taxon>Rhabditomorpha</taxon>
        <taxon>Rhabditoidea</taxon>
        <taxon>Rhabditidae</taxon>
        <taxon>Peloderinae</taxon>
        <taxon>Caenorhabditis</taxon>
    </lineage>
</organism>
<dbReference type="Proteomes" id="UP000095282">
    <property type="component" value="Unplaced"/>
</dbReference>
<reference evidence="2" key="1">
    <citation type="submission" date="2016-11" db="UniProtKB">
        <authorList>
            <consortium name="WormBaseParasite"/>
        </authorList>
    </citation>
    <scope>IDENTIFICATION</scope>
</reference>
<dbReference type="AlphaFoldDB" id="A0A1I7T8T4"/>
<dbReference type="eggNOG" id="KOG2715">
    <property type="taxonomic scope" value="Eukaryota"/>
</dbReference>
<keyword evidence="1" id="KW-1185">Reference proteome</keyword>
<name>A0A1I7T8T4_9PELO</name>
<protein>
    <submittedName>
        <fullName evidence="2">BPTI/Kunitz inhibitor domain-containing protein</fullName>
    </submittedName>
</protein>
<evidence type="ECO:0000313" key="1">
    <source>
        <dbReference type="Proteomes" id="UP000095282"/>
    </source>
</evidence>
<accession>A0A1I7T8T4</accession>
<evidence type="ECO:0000313" key="2">
    <source>
        <dbReference type="WBParaSite" id="Csp11.Scaffold548.g3547.t1"/>
    </source>
</evidence>